<proteinExistence type="predicted"/>
<evidence type="ECO:0000313" key="2">
    <source>
        <dbReference type="Proteomes" id="UP000198623"/>
    </source>
</evidence>
<dbReference type="PANTHER" id="PTHR35175:SF2">
    <property type="entry name" value="DUF1289 DOMAIN-CONTAINING PROTEIN"/>
    <property type="match status" value="1"/>
</dbReference>
<gene>
    <name evidence="1" type="ORF">SAMN05216175_101559</name>
</gene>
<dbReference type="AlphaFoldDB" id="A0A1I2ME88"/>
<dbReference type="RefSeq" id="WP_198064067.1">
    <property type="nucleotide sequence ID" value="NZ_FOOU01000001.1"/>
</dbReference>
<dbReference type="STRING" id="1045558.SAMN05216175_101559"/>
<dbReference type="EMBL" id="FOOU01000001">
    <property type="protein sequence ID" value="SFF89248.1"/>
    <property type="molecule type" value="Genomic_DNA"/>
</dbReference>
<organism evidence="1 2">
    <name type="scientific">Neptunomonas qingdaonensis</name>
    <dbReference type="NCBI Taxonomy" id="1045558"/>
    <lineage>
        <taxon>Bacteria</taxon>
        <taxon>Pseudomonadati</taxon>
        <taxon>Pseudomonadota</taxon>
        <taxon>Gammaproteobacteria</taxon>
        <taxon>Oceanospirillales</taxon>
        <taxon>Oceanospirillaceae</taxon>
        <taxon>Neptunomonas</taxon>
    </lineage>
</organism>
<dbReference type="PANTHER" id="PTHR35175">
    <property type="entry name" value="DUF1289 DOMAIN-CONTAINING PROTEIN"/>
    <property type="match status" value="1"/>
</dbReference>
<evidence type="ECO:0008006" key="3">
    <source>
        <dbReference type="Google" id="ProtNLM"/>
    </source>
</evidence>
<name>A0A1I2ME88_9GAMM</name>
<dbReference type="Proteomes" id="UP000198623">
    <property type="component" value="Unassembled WGS sequence"/>
</dbReference>
<sequence length="68" mass="7939">MSVKEKMSEQKNLVRNPCMGVCALDKDDLCIACRRSGMEIAEWGVLSNEQRREVIKKIERRYKGEICY</sequence>
<reference evidence="2" key="1">
    <citation type="submission" date="2016-10" db="EMBL/GenBank/DDBJ databases">
        <authorList>
            <person name="Varghese N."/>
            <person name="Submissions S."/>
        </authorList>
    </citation>
    <scope>NUCLEOTIDE SEQUENCE [LARGE SCALE GENOMIC DNA]</scope>
    <source>
        <strain evidence="2">CGMCC 1.10971</strain>
    </source>
</reference>
<dbReference type="Pfam" id="PF06945">
    <property type="entry name" value="DUF1289"/>
    <property type="match status" value="1"/>
</dbReference>
<protein>
    <recommendedName>
        <fullName evidence="3">DUF1289 domain-containing protein</fullName>
    </recommendedName>
</protein>
<dbReference type="InterPro" id="IPR010710">
    <property type="entry name" value="DUF1289"/>
</dbReference>
<keyword evidence="2" id="KW-1185">Reference proteome</keyword>
<accession>A0A1I2ME88</accession>
<evidence type="ECO:0000313" key="1">
    <source>
        <dbReference type="EMBL" id="SFF89248.1"/>
    </source>
</evidence>